<evidence type="ECO:0000256" key="2">
    <source>
        <dbReference type="SAM" id="SignalP"/>
    </source>
</evidence>
<dbReference type="PROSITE" id="PS51257">
    <property type="entry name" value="PROKAR_LIPOPROTEIN"/>
    <property type="match status" value="1"/>
</dbReference>
<feature type="chain" id="PRO_5011570443" description="PXPV repeat-containing protein" evidence="2">
    <location>
        <begin position="26"/>
        <end position="109"/>
    </location>
</feature>
<dbReference type="Proteomes" id="UP000198992">
    <property type="component" value="Unassembled WGS sequence"/>
</dbReference>
<accession>A0A1H5GWF9</accession>
<evidence type="ECO:0000256" key="1">
    <source>
        <dbReference type="SAM" id="Phobius"/>
    </source>
</evidence>
<dbReference type="OrthoDB" id="8255463at2"/>
<gene>
    <name evidence="3" type="ORF">SAMN05444164_7262</name>
</gene>
<dbReference type="AlphaFoldDB" id="A0A1H5GWF9"/>
<evidence type="ECO:0008006" key="5">
    <source>
        <dbReference type="Google" id="ProtNLM"/>
    </source>
</evidence>
<feature type="transmembrane region" description="Helical" evidence="1">
    <location>
        <begin position="35"/>
        <end position="60"/>
    </location>
</feature>
<name>A0A1H5GWF9_9BRAD</name>
<dbReference type="RefSeq" id="WP_092124492.1">
    <property type="nucleotide sequence ID" value="NZ_FNTH01000001.1"/>
</dbReference>
<keyword evidence="2" id="KW-0732">Signal</keyword>
<keyword evidence="1" id="KW-0812">Transmembrane</keyword>
<keyword evidence="1" id="KW-0472">Membrane</keyword>
<evidence type="ECO:0000313" key="4">
    <source>
        <dbReference type="Proteomes" id="UP000198992"/>
    </source>
</evidence>
<proteinExistence type="predicted"/>
<keyword evidence="1" id="KW-1133">Transmembrane helix</keyword>
<organism evidence="3 4">
    <name type="scientific">Bradyrhizobium erythrophlei</name>
    <dbReference type="NCBI Taxonomy" id="1437360"/>
    <lineage>
        <taxon>Bacteria</taxon>
        <taxon>Pseudomonadati</taxon>
        <taxon>Pseudomonadota</taxon>
        <taxon>Alphaproteobacteria</taxon>
        <taxon>Hyphomicrobiales</taxon>
        <taxon>Nitrobacteraceae</taxon>
        <taxon>Bradyrhizobium</taxon>
    </lineage>
</organism>
<evidence type="ECO:0000313" key="3">
    <source>
        <dbReference type="EMBL" id="SEE20059.1"/>
    </source>
</evidence>
<protein>
    <recommendedName>
        <fullName evidence="5">PXPV repeat-containing protein</fullName>
    </recommendedName>
</protein>
<reference evidence="3 4" key="1">
    <citation type="submission" date="2016-10" db="EMBL/GenBank/DDBJ databases">
        <authorList>
            <person name="de Groot N.N."/>
        </authorList>
    </citation>
    <scope>NUCLEOTIDE SEQUENCE [LARGE SCALE GENOMIC DNA]</scope>
    <source>
        <strain evidence="3 4">MT12</strain>
    </source>
</reference>
<dbReference type="EMBL" id="FNTH01000001">
    <property type="protein sequence ID" value="SEE20059.1"/>
    <property type="molecule type" value="Genomic_DNA"/>
</dbReference>
<sequence>MKRVAVFATVAVIVMGCLASTEATAGGRRGDAVAVGIVGGLAVGALLGSTMAAGAAPAYVYERDYYSPPPVVHYHRHVYEYGDEYPGGYDYGYRSGYREGYSDGYWDND</sequence>
<feature type="signal peptide" evidence="2">
    <location>
        <begin position="1"/>
        <end position="25"/>
    </location>
</feature>